<dbReference type="PROSITE" id="PS50200">
    <property type="entry name" value="RA"/>
    <property type="match status" value="1"/>
</dbReference>
<name>A0A2G9TSY5_TELCI</name>
<evidence type="ECO:0000313" key="4">
    <source>
        <dbReference type="Proteomes" id="UP000230423"/>
    </source>
</evidence>
<dbReference type="Proteomes" id="UP000230423">
    <property type="component" value="Unassembled WGS sequence"/>
</dbReference>
<feature type="non-terminal residue" evidence="3">
    <location>
        <position position="73"/>
    </location>
</feature>
<gene>
    <name evidence="3" type="ORF">TELCIR_17362</name>
</gene>
<dbReference type="OrthoDB" id="74314at2759"/>
<dbReference type="InterPro" id="IPR000159">
    <property type="entry name" value="RA_dom"/>
</dbReference>
<feature type="region of interest" description="Disordered" evidence="1">
    <location>
        <begin position="45"/>
        <end position="73"/>
    </location>
</feature>
<dbReference type="GO" id="GO:0007165">
    <property type="term" value="P:signal transduction"/>
    <property type="evidence" value="ECO:0007669"/>
    <property type="project" value="InterPro"/>
</dbReference>
<evidence type="ECO:0000259" key="2">
    <source>
        <dbReference type="PROSITE" id="PS50200"/>
    </source>
</evidence>
<protein>
    <recommendedName>
        <fullName evidence="2">Ras-associating domain-containing protein</fullName>
    </recommendedName>
</protein>
<feature type="domain" description="Ras-associating" evidence="2">
    <location>
        <begin position="1"/>
        <end position="40"/>
    </location>
</feature>
<dbReference type="EMBL" id="KZ354165">
    <property type="protein sequence ID" value="PIO61123.1"/>
    <property type="molecule type" value="Genomic_DNA"/>
</dbReference>
<evidence type="ECO:0000313" key="3">
    <source>
        <dbReference type="EMBL" id="PIO61123.1"/>
    </source>
</evidence>
<sequence>MIRVAGKMTRISDDVCPLKVVLSWGNAKCGRALVLQENDTGDILEKDEKSKENSTLGERRKIEGEFHGRKLKR</sequence>
<proteinExistence type="predicted"/>
<keyword evidence="4" id="KW-1185">Reference proteome</keyword>
<reference evidence="3 4" key="1">
    <citation type="submission" date="2015-09" db="EMBL/GenBank/DDBJ databases">
        <title>Draft genome of the parasitic nematode Teladorsagia circumcincta isolate WARC Sus (inbred).</title>
        <authorList>
            <person name="Mitreva M."/>
        </authorList>
    </citation>
    <scope>NUCLEOTIDE SEQUENCE [LARGE SCALE GENOMIC DNA]</scope>
    <source>
        <strain evidence="3 4">S</strain>
    </source>
</reference>
<dbReference type="AlphaFoldDB" id="A0A2G9TSY5"/>
<evidence type="ECO:0000256" key="1">
    <source>
        <dbReference type="SAM" id="MobiDB-lite"/>
    </source>
</evidence>
<organism evidence="3 4">
    <name type="scientific">Teladorsagia circumcincta</name>
    <name type="common">Brown stomach worm</name>
    <name type="synonym">Ostertagia circumcincta</name>
    <dbReference type="NCBI Taxonomy" id="45464"/>
    <lineage>
        <taxon>Eukaryota</taxon>
        <taxon>Metazoa</taxon>
        <taxon>Ecdysozoa</taxon>
        <taxon>Nematoda</taxon>
        <taxon>Chromadorea</taxon>
        <taxon>Rhabditida</taxon>
        <taxon>Rhabditina</taxon>
        <taxon>Rhabditomorpha</taxon>
        <taxon>Strongyloidea</taxon>
        <taxon>Trichostrongylidae</taxon>
        <taxon>Teladorsagia</taxon>
    </lineage>
</organism>
<accession>A0A2G9TSY5</accession>